<evidence type="ECO:0000313" key="3">
    <source>
        <dbReference type="EMBL" id="VFJ44802.1"/>
    </source>
</evidence>
<dbReference type="InterPro" id="IPR019734">
    <property type="entry name" value="TPR_rpt"/>
</dbReference>
<dbReference type="PANTHER" id="PTHR10098:SF108">
    <property type="entry name" value="TETRATRICOPEPTIDE REPEAT PROTEIN 28"/>
    <property type="match status" value="1"/>
</dbReference>
<dbReference type="InterPro" id="IPR027417">
    <property type="entry name" value="P-loop_NTPase"/>
</dbReference>
<organism evidence="3">
    <name type="scientific">Candidatus Kentrum sp. DK</name>
    <dbReference type="NCBI Taxonomy" id="2126562"/>
    <lineage>
        <taxon>Bacteria</taxon>
        <taxon>Pseudomonadati</taxon>
        <taxon>Pseudomonadota</taxon>
        <taxon>Gammaproteobacteria</taxon>
        <taxon>Candidatus Kentrum</taxon>
    </lineage>
</organism>
<evidence type="ECO:0000259" key="2">
    <source>
        <dbReference type="Pfam" id="PF12770"/>
    </source>
</evidence>
<name>A0A450RZL6_9GAMM</name>
<dbReference type="Gene3D" id="1.25.40.10">
    <property type="entry name" value="Tetratricopeptide repeat domain"/>
    <property type="match status" value="2"/>
</dbReference>
<protein>
    <submittedName>
        <fullName evidence="3">Tetratricopeptide repeat-containing protein</fullName>
    </submittedName>
</protein>
<proteinExistence type="predicted"/>
<dbReference type="PANTHER" id="PTHR10098">
    <property type="entry name" value="RAPSYN-RELATED"/>
    <property type="match status" value="1"/>
</dbReference>
<dbReference type="Pfam" id="PF12770">
    <property type="entry name" value="CHAT"/>
    <property type="match status" value="1"/>
</dbReference>
<dbReference type="InterPro" id="IPR024983">
    <property type="entry name" value="CHAT_dom"/>
</dbReference>
<accession>A0A450RZL6</accession>
<dbReference type="SUPFAM" id="SSF52540">
    <property type="entry name" value="P-loop containing nucleoside triphosphate hydrolases"/>
    <property type="match status" value="1"/>
</dbReference>
<feature type="region of interest" description="Disordered" evidence="1">
    <location>
        <begin position="1"/>
        <end position="26"/>
    </location>
</feature>
<dbReference type="InterPro" id="IPR011990">
    <property type="entry name" value="TPR-like_helical_dom_sf"/>
</dbReference>
<sequence length="1576" mass="172077">MKKHPLTAPGKPIDKPLLADPSPAHQSASQPLAELILALSYPEFQAQDGVRRATAQARLVFMPAHPDRQAPDEHQPDQQKLSSTQSWRFIAPLGPIELDDLRWYLEDYAQWPGGVAVIQERAQRVQENLPEWGRWLYRAAFPTEHIANTLTDWNSALKRPAFSTSRRFSVLVDTTPKADAPETQAIPDIIAAREATALLLGLPWELLHDGGAYLFQGKDPIQVRRRLPPRMTNPDAAKGHETTFSDIATMAPPIRILLITARPEDKNCAYIDHRASALPLVAAMEKLPGLVEIKILHPPTFSALDEELERARRKAKPYHVVHFDGHGNVDPRRGTGILCFEDPEETGKLQYRRHNPIPADRLGALLKDHRIPLVFLDACRSAQANPAADPVHDRPTESVASALLQAGVGSVVAMNYSVLVETARRFVTAFYKMLAAGARVGDAMLAGQQALEKNKSRGRIFGGDELILHDWFVPVLYQTREDPRLFTDISPRRMPVSALREPHRQHSTPNDAVRPTGLTGILPDSLQERLGALPPEPETGFVGRSRELLALERLLGGSTASNDTVLPGKISAGRRPPAGGYAVILGQGGEGKTALATEFARWQVRSQQTQRAAFLSVEGIERNLVESVLDRLGHQLIQSGFSTQADCGGDIERATQKIEGALREQTTLLVLDNLESILPPPFLADDTPDVLAEENRAELDALLALCRRLLRTDGMGGTGILFTSREALPAPFDGKQNRQELHRLAIEDAVELVARVLNVADHAESGKAIAGEEMAIAQSHEAIAGPSVAIAGPSVAIAEPTLAIAEPSVAIAGPPVAIAGERPATVNTSVATAEDRLAAANQPMAIAERRESMDGGQEAIAGRQKSIADSQVTTARSNLSAALDNTTREEIEQLVEAVHGHARTLSLLAPAIRARGVTATIESLVELMAEMEKKSPGNREKSLFAGVELSLRRLSPENRERARVLDLFHGGVQLGVLRAMMEWKKDDVDILAAELIVTGLATMNPYNHLTLHPALCLYLRVAGNDAAHTVGVPLVGALPVDAQDQNPDPDLDSRWTAAMRQYVDFLVQQQGQNTEMAATLTLLDLPNLFALLDRVRAVAKDHEQGPATIIDLANRLYSLLQNLGRPRLLRRVGTIRDAAARALGDSWNHAAFEAAQSRIEQQWAGGQFQAARAEAEALLERARAAGEAAYPEADYDLAMAFWLMARVLPTTGGAEQALPLIEETRWRFENIAEKQDDKAATKRAAEHMATACLAERGDCLRALGRLDEAAAAYEEAIRCAEAWDVERDVAVGKCNLGTVRKNQRRYPEALVAYKEARTRFDELGEENGVAIAWHQTGMVHEAMSHAEVAEAAYRESLVIKTRLGDVAGQADTLLQLGSLYQTLLDRPEEALGLCRQAAEKYVEIDDGAGEGAARNNLAEVLRQLGRLNDARREVQRALECGTPFSHAVQPWMTWGTLSEIERDAGNPAAEKAAWAEAVELYLTYRRDGGENHDVEGRIALDISQFLASGETDAAASLLHEQLAARSDADTSFQVYSRALQQIVAGNRDPALADAPALHYTMAAEIRLLLERLDGLK</sequence>
<dbReference type="Gene3D" id="3.40.50.300">
    <property type="entry name" value="P-loop containing nucleotide triphosphate hydrolases"/>
    <property type="match status" value="1"/>
</dbReference>
<evidence type="ECO:0000256" key="1">
    <source>
        <dbReference type="SAM" id="MobiDB-lite"/>
    </source>
</evidence>
<dbReference type="SMART" id="SM00028">
    <property type="entry name" value="TPR"/>
    <property type="match status" value="5"/>
</dbReference>
<dbReference type="EMBL" id="CAADEY010000009">
    <property type="protein sequence ID" value="VFJ44802.1"/>
    <property type="molecule type" value="Genomic_DNA"/>
</dbReference>
<reference evidence="3" key="1">
    <citation type="submission" date="2019-02" db="EMBL/GenBank/DDBJ databases">
        <authorList>
            <person name="Gruber-Vodicka R. H."/>
            <person name="Seah K. B. B."/>
        </authorList>
    </citation>
    <scope>NUCLEOTIDE SEQUENCE</scope>
    <source>
        <strain evidence="3">BECK_DK161</strain>
    </source>
</reference>
<feature type="domain" description="CHAT" evidence="2">
    <location>
        <begin position="197"/>
        <end position="457"/>
    </location>
</feature>
<dbReference type="Pfam" id="PF13424">
    <property type="entry name" value="TPR_12"/>
    <property type="match status" value="1"/>
</dbReference>
<dbReference type="SUPFAM" id="SSF48452">
    <property type="entry name" value="TPR-like"/>
    <property type="match status" value="1"/>
</dbReference>
<feature type="region of interest" description="Disordered" evidence="1">
    <location>
        <begin position="498"/>
        <end position="517"/>
    </location>
</feature>
<gene>
    <name evidence="3" type="ORF">BECKDK2373C_GA0170839_100951</name>
</gene>